<accession>A0A5N5NN83</accession>
<dbReference type="Proteomes" id="UP000326939">
    <property type="component" value="Chromosome 2"/>
</dbReference>
<gene>
    <name evidence="13" type="ORF">DKX38_002863</name>
</gene>
<evidence type="ECO:0000256" key="2">
    <source>
        <dbReference type="ARBA" id="ARBA00007637"/>
    </source>
</evidence>
<keyword evidence="8" id="KW-0413">Isomerase</keyword>
<evidence type="ECO:0000259" key="12">
    <source>
        <dbReference type="Pfam" id="PF01370"/>
    </source>
</evidence>
<evidence type="ECO:0000256" key="8">
    <source>
        <dbReference type="ARBA" id="ARBA00023235"/>
    </source>
</evidence>
<dbReference type="GO" id="GO:0032580">
    <property type="term" value="C:Golgi cisterna membrane"/>
    <property type="evidence" value="ECO:0007669"/>
    <property type="project" value="UniProtKB-SubCell"/>
</dbReference>
<evidence type="ECO:0000256" key="1">
    <source>
        <dbReference type="ARBA" id="ARBA00004205"/>
    </source>
</evidence>
<evidence type="ECO:0000256" key="11">
    <source>
        <dbReference type="SAM" id="Phobius"/>
    </source>
</evidence>
<dbReference type="EMBL" id="VDCV01000002">
    <property type="protein sequence ID" value="KAB5569070.1"/>
    <property type="molecule type" value="Genomic_DNA"/>
</dbReference>
<dbReference type="PRINTS" id="PR01713">
    <property type="entry name" value="NUCEPIMERASE"/>
</dbReference>
<keyword evidence="14" id="KW-1185">Reference proteome</keyword>
<comment type="similarity">
    <text evidence="2">Belongs to the NAD(P)-dependent epimerase/dehydratase family.</text>
</comment>
<dbReference type="EC" id="5.1.3.6" evidence="10"/>
<feature type="transmembrane region" description="Helical" evidence="11">
    <location>
        <begin position="31"/>
        <end position="50"/>
    </location>
</feature>
<reference evidence="14" key="1">
    <citation type="journal article" date="2019" name="Gigascience">
        <title>De novo genome assembly of the endangered Acer yangbiense, a plant species with extremely small populations endemic to Yunnan Province, China.</title>
        <authorList>
            <person name="Yang J."/>
            <person name="Wariss H.M."/>
            <person name="Tao L."/>
            <person name="Zhang R."/>
            <person name="Yun Q."/>
            <person name="Hollingsworth P."/>
            <person name="Dao Z."/>
            <person name="Luo G."/>
            <person name="Guo H."/>
            <person name="Ma Y."/>
            <person name="Sun W."/>
        </authorList>
    </citation>
    <scope>NUCLEOTIDE SEQUENCE [LARGE SCALE GENOMIC DNA]</scope>
    <source>
        <strain evidence="14">cv. br00</strain>
    </source>
</reference>
<dbReference type="SUPFAM" id="SSF51735">
    <property type="entry name" value="NAD(P)-binding Rossmann-fold domains"/>
    <property type="match status" value="1"/>
</dbReference>
<comment type="subunit">
    <text evidence="3">Homodimer.</text>
</comment>
<evidence type="ECO:0000256" key="5">
    <source>
        <dbReference type="ARBA" id="ARBA00022989"/>
    </source>
</evidence>
<keyword evidence="7 11" id="KW-0472">Membrane</keyword>
<dbReference type="Gene3D" id="3.90.25.10">
    <property type="entry name" value="UDP-galactose 4-epimerase, domain 1"/>
    <property type="match status" value="1"/>
</dbReference>
<protein>
    <recommendedName>
        <fullName evidence="10">UDP-glucuronate 4-epimerase</fullName>
        <ecNumber evidence="10">5.1.3.6</ecNumber>
    </recommendedName>
</protein>
<dbReference type="InterPro" id="IPR001509">
    <property type="entry name" value="Epimerase_deHydtase"/>
</dbReference>
<sequence length="435" mass="48245">MSHLDHTPSTTGKFKIDKSPYYSRTRWHSSVAKLTLWSFLFVALIFLFFYRSPSSSSNNPPSSDPSRRYLASATWGGAAWEKRVRTSARIRSRNGFSVLVTGAAGFVGTHVSSALKRRGDGVLGIDNFNDYYDPTLKRARQALLERSGVLIVEGDINDVALLKKLFDMVPFTHVMHLAAQAGVRYAMQNPGSYVHSNIAGFVSLLEVCKDANPQPAIVWASSSSVYGLNTKVPFSEKDRTDQPASLYAATKKAGEEIAHTYNHIYGLSLTGLRFFTVYGPWGRPDMAYFFFTKDILKGKSIPIFEAANHGTVARDFTYIDDIVKGCLGSLDTAQKSTGSGGKKKGPAQLRVFNLGNTSPVPVTDLVSILERLLKVKAKRNVMKLPRNGDVPYTHANISYAQKEFGYKPTTDLQTGLKKFVRWYLSYYGDKKAAVR</sequence>
<keyword evidence="4 11" id="KW-0812">Transmembrane</keyword>
<dbReference type="GO" id="GO:0050378">
    <property type="term" value="F:UDP-glucuronate 4-epimerase activity"/>
    <property type="evidence" value="ECO:0007669"/>
    <property type="project" value="UniProtKB-EC"/>
</dbReference>
<keyword evidence="6" id="KW-0520">NAD</keyword>
<feature type="domain" description="NAD-dependent epimerase/dehydratase" evidence="12">
    <location>
        <begin position="98"/>
        <end position="333"/>
    </location>
</feature>
<dbReference type="AlphaFoldDB" id="A0A5N5NN83"/>
<dbReference type="FunFam" id="3.40.50.720:FF:000198">
    <property type="entry name" value="UDP-glucuronate 4-epimerase 3"/>
    <property type="match status" value="1"/>
</dbReference>
<evidence type="ECO:0000313" key="13">
    <source>
        <dbReference type="EMBL" id="KAB5569070.1"/>
    </source>
</evidence>
<organism evidence="13 14">
    <name type="scientific">Salix brachista</name>
    <dbReference type="NCBI Taxonomy" id="2182728"/>
    <lineage>
        <taxon>Eukaryota</taxon>
        <taxon>Viridiplantae</taxon>
        <taxon>Streptophyta</taxon>
        <taxon>Embryophyta</taxon>
        <taxon>Tracheophyta</taxon>
        <taxon>Spermatophyta</taxon>
        <taxon>Magnoliopsida</taxon>
        <taxon>eudicotyledons</taxon>
        <taxon>Gunneridae</taxon>
        <taxon>Pentapetalae</taxon>
        <taxon>rosids</taxon>
        <taxon>fabids</taxon>
        <taxon>Malpighiales</taxon>
        <taxon>Salicaceae</taxon>
        <taxon>Saliceae</taxon>
        <taxon>Salix</taxon>
    </lineage>
</organism>
<evidence type="ECO:0000256" key="7">
    <source>
        <dbReference type="ARBA" id="ARBA00023136"/>
    </source>
</evidence>
<proteinExistence type="inferred from homology"/>
<comment type="catalytic activity">
    <reaction evidence="9">
        <text>UDP-alpha-D-glucuronate = UDP-alpha-D-galacturonate</text>
        <dbReference type="Rhea" id="RHEA:11404"/>
        <dbReference type="ChEBI" id="CHEBI:57635"/>
        <dbReference type="ChEBI" id="CHEBI:58052"/>
        <dbReference type="EC" id="5.1.3.6"/>
    </reaction>
</comment>
<evidence type="ECO:0000256" key="6">
    <source>
        <dbReference type="ARBA" id="ARBA00023027"/>
    </source>
</evidence>
<keyword evidence="5 11" id="KW-1133">Transmembrane helix</keyword>
<dbReference type="Pfam" id="PF01370">
    <property type="entry name" value="Epimerase"/>
    <property type="match status" value="1"/>
</dbReference>
<comment type="caution">
    <text evidence="13">The sequence shown here is derived from an EMBL/GenBank/DDBJ whole genome shotgun (WGS) entry which is preliminary data.</text>
</comment>
<evidence type="ECO:0000256" key="9">
    <source>
        <dbReference type="ARBA" id="ARBA00050136"/>
    </source>
</evidence>
<comment type="subcellular location">
    <subcellularLocation>
        <location evidence="1">Golgi apparatus</location>
        <location evidence="1">Golgi stack membrane</location>
        <topology evidence="1">Multi-pass membrane protein</topology>
    </subcellularLocation>
</comment>
<dbReference type="PANTHER" id="PTHR43574">
    <property type="entry name" value="EPIMERASE-RELATED"/>
    <property type="match status" value="1"/>
</dbReference>
<name>A0A5N5NN83_9ROSI</name>
<dbReference type="InterPro" id="IPR036291">
    <property type="entry name" value="NAD(P)-bd_dom_sf"/>
</dbReference>
<evidence type="ECO:0000313" key="14">
    <source>
        <dbReference type="Proteomes" id="UP000326939"/>
    </source>
</evidence>
<evidence type="ECO:0000256" key="10">
    <source>
        <dbReference type="ARBA" id="ARBA00066697"/>
    </source>
</evidence>
<evidence type="ECO:0000256" key="4">
    <source>
        <dbReference type="ARBA" id="ARBA00022692"/>
    </source>
</evidence>
<dbReference type="Gene3D" id="3.40.50.720">
    <property type="entry name" value="NAD(P)-binding Rossmann-like Domain"/>
    <property type="match status" value="1"/>
</dbReference>
<evidence type="ECO:0000256" key="3">
    <source>
        <dbReference type="ARBA" id="ARBA00011738"/>
    </source>
</evidence>